<keyword evidence="4" id="KW-0807">Transducer</keyword>
<dbReference type="GO" id="GO:0007165">
    <property type="term" value="P:signal transduction"/>
    <property type="evidence" value="ECO:0007669"/>
    <property type="project" value="UniProtKB-KW"/>
</dbReference>
<evidence type="ECO:0000256" key="5">
    <source>
        <dbReference type="SAM" id="Coils"/>
    </source>
</evidence>
<dbReference type="GO" id="GO:0006935">
    <property type="term" value="P:chemotaxis"/>
    <property type="evidence" value="ECO:0007669"/>
    <property type="project" value="UniProtKB-KW"/>
</dbReference>
<reference evidence="10 11" key="1">
    <citation type="submission" date="2006-10" db="EMBL/GenBank/DDBJ databases">
        <title>Complete sequence of chromosome of Pelobacter propionicus DSM 2379.</title>
        <authorList>
            <consortium name="US DOE Joint Genome Institute"/>
            <person name="Copeland A."/>
            <person name="Lucas S."/>
            <person name="Lapidus A."/>
            <person name="Barry K."/>
            <person name="Detter J.C."/>
            <person name="Glavina del Rio T."/>
            <person name="Hammon N."/>
            <person name="Israni S."/>
            <person name="Dalin E."/>
            <person name="Tice H."/>
            <person name="Pitluck S."/>
            <person name="Saunders E."/>
            <person name="Brettin T."/>
            <person name="Bruce D."/>
            <person name="Han C."/>
            <person name="Tapia R."/>
            <person name="Schmutz J."/>
            <person name="Larimer F."/>
            <person name="Land M."/>
            <person name="Hauser L."/>
            <person name="Kyrpides N."/>
            <person name="Kim E."/>
            <person name="Lovley D."/>
            <person name="Richardson P."/>
        </authorList>
    </citation>
    <scope>NUCLEOTIDE SEQUENCE [LARGE SCALE GENOMIC DNA]</scope>
    <source>
        <strain evidence="11">DSM 2379 / NBRC 103807 / OttBd1</strain>
    </source>
</reference>
<feature type="transmembrane region" description="Helical" evidence="7">
    <location>
        <begin position="13"/>
        <end position="32"/>
    </location>
</feature>
<dbReference type="GO" id="GO:0004888">
    <property type="term" value="F:transmembrane signaling receptor activity"/>
    <property type="evidence" value="ECO:0007669"/>
    <property type="project" value="InterPro"/>
</dbReference>
<dbReference type="InterPro" id="IPR051310">
    <property type="entry name" value="MCP_chemotaxis"/>
</dbReference>
<comment type="subcellular location">
    <subcellularLocation>
        <location evidence="1">Membrane</location>
    </subcellularLocation>
</comment>
<evidence type="ECO:0000256" key="4">
    <source>
        <dbReference type="PROSITE-ProRule" id="PRU00284"/>
    </source>
</evidence>
<dbReference type="eggNOG" id="COG0840">
    <property type="taxonomic scope" value="Bacteria"/>
</dbReference>
<organism evidence="10 11">
    <name type="scientific">Pelobacter propionicus (strain DSM 2379 / NBRC 103807 / OttBd1)</name>
    <dbReference type="NCBI Taxonomy" id="338966"/>
    <lineage>
        <taxon>Bacteria</taxon>
        <taxon>Pseudomonadati</taxon>
        <taxon>Thermodesulfobacteriota</taxon>
        <taxon>Desulfuromonadia</taxon>
        <taxon>Desulfuromonadales</taxon>
        <taxon>Desulfuromonadaceae</taxon>
        <taxon>Pelobacter</taxon>
    </lineage>
</organism>
<dbReference type="FunFam" id="1.10.287.950:FF:000001">
    <property type="entry name" value="Methyl-accepting chemotaxis sensory transducer"/>
    <property type="match status" value="1"/>
</dbReference>
<evidence type="ECO:0000313" key="10">
    <source>
        <dbReference type="EMBL" id="ABL00313.1"/>
    </source>
</evidence>
<dbReference type="GO" id="GO:0005886">
    <property type="term" value="C:plasma membrane"/>
    <property type="evidence" value="ECO:0007669"/>
    <property type="project" value="TreeGrafter"/>
</dbReference>
<feature type="domain" description="Methyl-accepting transducer" evidence="8">
    <location>
        <begin position="672"/>
        <end position="887"/>
    </location>
</feature>
<keyword evidence="7" id="KW-0472">Membrane</keyword>
<feature type="transmembrane region" description="Helical" evidence="7">
    <location>
        <begin position="192"/>
        <end position="216"/>
    </location>
</feature>
<feature type="coiled-coil region" evidence="5">
    <location>
        <begin position="858"/>
        <end position="885"/>
    </location>
</feature>
<evidence type="ECO:0000256" key="6">
    <source>
        <dbReference type="SAM" id="MobiDB-lite"/>
    </source>
</evidence>
<dbReference type="Proteomes" id="UP000006732">
    <property type="component" value="Chromosome"/>
</dbReference>
<dbReference type="InterPro" id="IPR024478">
    <property type="entry name" value="HlyB_4HB_MCP"/>
</dbReference>
<dbReference type="Pfam" id="PF18947">
    <property type="entry name" value="HAMP_2"/>
    <property type="match status" value="2"/>
</dbReference>
<sequence length="969" mass="104503">MNWFNNMTLKAKLMTGFVCVAVIASLIGLIGIREIRVIKRADTTLFEKAAVPMGELADFAIAFQQIKVNVRDILMASSVEEKKRYAERIKELRTSLNEKADAFEKTILSEEGRSLFDDFKAARKAFGADLDRIIELSLQNRNAEALELLRGAADRSSGAEQSAIEKLMDAKIKQAKLIADDNDSIAGSASRIMLALMVVGTLVAIGLGFLLTRFILGQLGGDPSRVAEIANRVAAGDMSLEIDLTGKNGDSVMSSMAKMVDSIKLLVADAALLSDAAIAGQLATRADAGRHRGDFRKIIAGVNDTLDAVIGPLNVAAEYVDRIGKGDIPPRITDNYSGDFNEIKVNLNLCIDGLQGLVEANQVLQRVALNDYTRRVEGSYQGIFAQVAAATNATIGRVTSVLGICQHIARGEYTEDLEALRKIGKRCENDTLMPAFITMMESIDALVSDATMLSRAAVAGNLATRADASRHQGDFRKIITGVNDTLDAVIGPLNVAAEYVDRIGKGDIPPRITDNYSGDFNEIKVNLNLCIDGLQGLVEANQVLQRVALNDYTRRVEGSYQGIFAEVASATNAARDRVMRARDICQHIARGEYKDDLEALKKIGKRCENDTLIPALITMCESIDDITANAKQVAQGNLMVEMKKRSENDELMESLASMVAKLREIVMEVQSAVDNVASGGQQMSATAQQMSQGASEQAASAEEISSSMEEMASSIRQNTDNALQTEKIAIKSASDAREGGKAVTETVAAMKEIATKISIIEEIARQTNLLALNAAIEAARAGEHGKGFAVVASEVRKLAERSHTAAGEIGQLSASSVAIAEQAGEMLSRMLPEIQRTAELVQEIAASSREQDSGADQINKAIHQLDQVIQQNASASEEMASTTEELSSQAEQLKATIAFFALDDRKQKALPGPRHGAPKQIAAGLVRQAIAMRTSTQNGKTPSRTQCEGVHLHLDHEGVDAMDSEFERF</sequence>
<dbReference type="PRINTS" id="PR00260">
    <property type="entry name" value="CHEMTRNSDUCR"/>
</dbReference>
<dbReference type="HOGENOM" id="CLU_000445_107_20_7"/>
<dbReference type="Pfam" id="PF00015">
    <property type="entry name" value="MCPsignal"/>
    <property type="match status" value="1"/>
</dbReference>
<dbReference type="InterPro" id="IPR004089">
    <property type="entry name" value="MCPsignal_dom"/>
</dbReference>
<evidence type="ECO:0000256" key="3">
    <source>
        <dbReference type="ARBA" id="ARBA00029447"/>
    </source>
</evidence>
<dbReference type="PROSITE" id="PS50885">
    <property type="entry name" value="HAMP"/>
    <property type="match status" value="2"/>
</dbReference>
<keyword evidence="5" id="KW-0175">Coiled coil</keyword>
<comment type="similarity">
    <text evidence="3">Belongs to the methyl-accepting chemotaxis (MCP) protein family.</text>
</comment>
<evidence type="ECO:0000313" key="11">
    <source>
        <dbReference type="Proteomes" id="UP000006732"/>
    </source>
</evidence>
<dbReference type="PANTHER" id="PTHR43531:SF11">
    <property type="entry name" value="METHYL-ACCEPTING CHEMOTAXIS PROTEIN 3"/>
    <property type="match status" value="1"/>
</dbReference>
<dbReference type="SMART" id="SM00304">
    <property type="entry name" value="HAMP"/>
    <property type="match status" value="3"/>
</dbReference>
<dbReference type="Pfam" id="PF12729">
    <property type="entry name" value="4HB_MCP_1"/>
    <property type="match status" value="1"/>
</dbReference>
<feature type="compositionally biased region" description="Low complexity" evidence="6">
    <location>
        <begin position="683"/>
        <end position="714"/>
    </location>
</feature>
<evidence type="ECO:0000256" key="2">
    <source>
        <dbReference type="ARBA" id="ARBA00022500"/>
    </source>
</evidence>
<gene>
    <name evidence="10" type="ordered locus">Ppro_2710</name>
</gene>
<evidence type="ECO:0000256" key="1">
    <source>
        <dbReference type="ARBA" id="ARBA00004370"/>
    </source>
</evidence>
<feature type="region of interest" description="Disordered" evidence="6">
    <location>
        <begin position="683"/>
        <end position="717"/>
    </location>
</feature>
<proteinExistence type="inferred from homology"/>
<dbReference type="Gene3D" id="1.10.287.950">
    <property type="entry name" value="Methyl-accepting chemotaxis protein"/>
    <property type="match status" value="1"/>
</dbReference>
<dbReference type="InterPro" id="IPR004090">
    <property type="entry name" value="Chemotax_Me-accpt_rcpt"/>
</dbReference>
<feature type="domain" description="HAMP" evidence="9">
    <location>
        <begin position="307"/>
        <end position="359"/>
    </location>
</feature>
<dbReference type="Gene3D" id="1.20.120.1530">
    <property type="match status" value="2"/>
</dbReference>
<keyword evidence="2" id="KW-0145">Chemotaxis</keyword>
<evidence type="ECO:0000256" key="7">
    <source>
        <dbReference type="SAM" id="Phobius"/>
    </source>
</evidence>
<dbReference type="STRING" id="338966.Ppro_2710"/>
<keyword evidence="11" id="KW-1185">Reference proteome</keyword>
<accession>A1ASJ2</accession>
<evidence type="ECO:0000259" key="8">
    <source>
        <dbReference type="PROSITE" id="PS50111"/>
    </source>
</evidence>
<protein>
    <submittedName>
        <fullName evidence="10">Methyl-accepting chemotaxis sensory transducer</fullName>
    </submittedName>
</protein>
<feature type="domain" description="HAMP" evidence="9">
    <location>
        <begin position="487"/>
        <end position="539"/>
    </location>
</feature>
<dbReference type="SUPFAM" id="SSF58104">
    <property type="entry name" value="Methyl-accepting chemotaxis protein (MCP) signaling domain"/>
    <property type="match status" value="1"/>
</dbReference>
<dbReference type="InterPro" id="IPR047347">
    <property type="entry name" value="YvaQ-like_sensor"/>
</dbReference>
<evidence type="ECO:0000259" key="9">
    <source>
        <dbReference type="PROSITE" id="PS50885"/>
    </source>
</evidence>
<dbReference type="PANTHER" id="PTHR43531">
    <property type="entry name" value="PROTEIN ICFG"/>
    <property type="match status" value="1"/>
</dbReference>
<dbReference type="EMBL" id="CP000482">
    <property type="protein sequence ID" value="ABL00313.1"/>
    <property type="molecule type" value="Genomic_DNA"/>
</dbReference>
<dbReference type="CDD" id="cd19411">
    <property type="entry name" value="MCP2201-like_sensor"/>
    <property type="match status" value="1"/>
</dbReference>
<dbReference type="InterPro" id="IPR003660">
    <property type="entry name" value="HAMP_dom"/>
</dbReference>
<name>A1ASJ2_PELPD</name>
<dbReference type="PROSITE" id="PS50111">
    <property type="entry name" value="CHEMOTAXIS_TRANSDUC_2"/>
    <property type="match status" value="1"/>
</dbReference>
<keyword evidence="7" id="KW-1133">Transmembrane helix</keyword>
<dbReference type="AlphaFoldDB" id="A1ASJ2"/>
<keyword evidence="7" id="KW-0812">Transmembrane</keyword>
<dbReference type="SMART" id="SM00283">
    <property type="entry name" value="MA"/>
    <property type="match status" value="1"/>
</dbReference>
<dbReference type="KEGG" id="ppd:Ppro_2710"/>